<accession>A0A4Y8N166</accession>
<feature type="compositionally biased region" description="Basic and acidic residues" evidence="1">
    <location>
        <begin position="64"/>
        <end position="73"/>
    </location>
</feature>
<evidence type="ECO:0000256" key="1">
    <source>
        <dbReference type="SAM" id="MobiDB-lite"/>
    </source>
</evidence>
<protein>
    <recommendedName>
        <fullName evidence="4">ArsR family transcriptional regulator</fullName>
    </recommendedName>
</protein>
<dbReference type="EMBL" id="SNVI01000001">
    <property type="protein sequence ID" value="TFE43576.1"/>
    <property type="molecule type" value="Genomic_DNA"/>
</dbReference>
<comment type="caution">
    <text evidence="2">The sequence shown here is derived from an EMBL/GenBank/DDBJ whole genome shotgun (WGS) entry which is preliminary data.</text>
</comment>
<feature type="region of interest" description="Disordered" evidence="1">
    <location>
        <begin position="61"/>
        <end position="83"/>
    </location>
</feature>
<dbReference type="Proteomes" id="UP000297385">
    <property type="component" value="Unassembled WGS sequence"/>
</dbReference>
<dbReference type="RefSeq" id="WP_134455526.1">
    <property type="nucleotide sequence ID" value="NZ_JBHSYK010000058.1"/>
</dbReference>
<evidence type="ECO:0008006" key="4">
    <source>
        <dbReference type="Google" id="ProtNLM"/>
    </source>
</evidence>
<reference evidence="2 3" key="1">
    <citation type="submission" date="2019-03" db="EMBL/GenBank/DDBJ databases">
        <title>Complete Genome Sequence of Paraburkholderia dipogonis ICMP 19430T, a Nitrogen-fixing Symbiont of the South African Invasive Legume Dipogon lignosus in New Zealand.</title>
        <authorList>
            <person name="De Meyer S.E."/>
        </authorList>
    </citation>
    <scope>NUCLEOTIDE SEQUENCE [LARGE SCALE GENOMIC DNA]</scope>
    <source>
        <strain evidence="2 3">ICMP 19430</strain>
    </source>
</reference>
<evidence type="ECO:0000313" key="2">
    <source>
        <dbReference type="EMBL" id="TFE43576.1"/>
    </source>
</evidence>
<gene>
    <name evidence="2" type="ORF">E2553_00120</name>
</gene>
<evidence type="ECO:0000313" key="3">
    <source>
        <dbReference type="Proteomes" id="UP000297385"/>
    </source>
</evidence>
<sequence length="83" mass="9351">MAEEILKTLVLDDSWTMDLRSLVARFDGKSTEGEVRYHAHLLEDIGLVEIRQNGYIRVTSSGQDRAENRDTKDPMATWASLAG</sequence>
<organism evidence="2 3">
    <name type="scientific">Paraburkholderia dipogonis</name>
    <dbReference type="NCBI Taxonomy" id="1211383"/>
    <lineage>
        <taxon>Bacteria</taxon>
        <taxon>Pseudomonadati</taxon>
        <taxon>Pseudomonadota</taxon>
        <taxon>Betaproteobacteria</taxon>
        <taxon>Burkholderiales</taxon>
        <taxon>Burkholderiaceae</taxon>
        <taxon>Paraburkholderia</taxon>
    </lineage>
</organism>
<name>A0A4Y8N166_9BURK</name>
<proteinExistence type="predicted"/>
<dbReference type="AlphaFoldDB" id="A0A4Y8N166"/>